<dbReference type="SUPFAM" id="SSF48726">
    <property type="entry name" value="Immunoglobulin"/>
    <property type="match status" value="2"/>
</dbReference>
<dbReference type="InterPro" id="IPR003599">
    <property type="entry name" value="Ig_sub"/>
</dbReference>
<sequence>MVEIRWIQMFLFVILLLQFTAVTGQFSSIAVRDEDEVTLSCGNVRDDQDQCDSSSWLFTTTSNTIELIHLGKISESTKSKPDRLSVTENCSLVIKKVTVEDAGRYSCRQFDRSGRQQRPDTQVHLSVVTMTEYEDEDNVTLSCSVWTNGPCKHTVKWLYEGKNVDKDMETSQSPCLATVAFTTLHHLIYYKFFKCEVTDHHGGKPQQFTFSPQSS</sequence>
<comment type="caution">
    <text evidence="3">The sequence shown here is derived from an EMBL/GenBank/DDBJ whole genome shotgun (WGS) entry which is preliminary data.</text>
</comment>
<protein>
    <recommendedName>
        <fullName evidence="2">Ig-like domain-containing protein</fullName>
    </recommendedName>
</protein>
<dbReference type="PANTHER" id="PTHR11422">
    <property type="entry name" value="T-CELL SURFACE GLYCOPROTEIN CD4"/>
    <property type="match status" value="1"/>
</dbReference>
<dbReference type="Pfam" id="PF07686">
    <property type="entry name" value="V-set"/>
    <property type="match status" value="1"/>
</dbReference>
<dbReference type="InterPro" id="IPR013783">
    <property type="entry name" value="Ig-like_fold"/>
</dbReference>
<feature type="chain" id="PRO_5042114307" description="Ig-like domain-containing protein" evidence="1">
    <location>
        <begin position="25"/>
        <end position="215"/>
    </location>
</feature>
<keyword evidence="1" id="KW-0732">Signal</keyword>
<feature type="signal peptide" evidence="1">
    <location>
        <begin position="1"/>
        <end position="24"/>
    </location>
</feature>
<feature type="domain" description="Ig-like" evidence="2">
    <location>
        <begin position="119"/>
        <end position="211"/>
    </location>
</feature>
<evidence type="ECO:0000256" key="1">
    <source>
        <dbReference type="SAM" id="SignalP"/>
    </source>
</evidence>
<keyword evidence="4" id="KW-1185">Reference proteome</keyword>
<proteinExistence type="predicted"/>
<name>A0AAD3MNE3_LATJO</name>
<organism evidence="3 4">
    <name type="scientific">Lates japonicus</name>
    <name type="common">Japanese lates</name>
    <dbReference type="NCBI Taxonomy" id="270547"/>
    <lineage>
        <taxon>Eukaryota</taxon>
        <taxon>Metazoa</taxon>
        <taxon>Chordata</taxon>
        <taxon>Craniata</taxon>
        <taxon>Vertebrata</taxon>
        <taxon>Euteleostomi</taxon>
        <taxon>Actinopterygii</taxon>
        <taxon>Neopterygii</taxon>
        <taxon>Teleostei</taxon>
        <taxon>Neoteleostei</taxon>
        <taxon>Acanthomorphata</taxon>
        <taxon>Carangaria</taxon>
        <taxon>Carangaria incertae sedis</taxon>
        <taxon>Centropomidae</taxon>
        <taxon>Lates</taxon>
    </lineage>
</organism>
<gene>
    <name evidence="3" type="ORF">AKAME5_000929200</name>
</gene>
<feature type="domain" description="Ig-like" evidence="2">
    <location>
        <begin position="17"/>
        <end position="108"/>
    </location>
</feature>
<dbReference type="PROSITE" id="PS50835">
    <property type="entry name" value="IG_LIKE"/>
    <property type="match status" value="2"/>
</dbReference>
<dbReference type="PANTHER" id="PTHR11422:SF11">
    <property type="entry name" value="IG-LIKE DOMAIN-CONTAINING PROTEIN"/>
    <property type="match status" value="1"/>
</dbReference>
<dbReference type="EMBL" id="BRZM01000028">
    <property type="protein sequence ID" value="GLD57011.1"/>
    <property type="molecule type" value="Genomic_DNA"/>
</dbReference>
<dbReference type="AlphaFoldDB" id="A0AAD3MNE3"/>
<dbReference type="InterPro" id="IPR036179">
    <property type="entry name" value="Ig-like_dom_sf"/>
</dbReference>
<accession>A0AAD3MNE3</accession>
<dbReference type="InterPro" id="IPR007110">
    <property type="entry name" value="Ig-like_dom"/>
</dbReference>
<evidence type="ECO:0000259" key="2">
    <source>
        <dbReference type="PROSITE" id="PS50835"/>
    </source>
</evidence>
<dbReference type="Gene3D" id="2.60.40.10">
    <property type="entry name" value="Immunoglobulins"/>
    <property type="match status" value="1"/>
</dbReference>
<dbReference type="SMART" id="SM00409">
    <property type="entry name" value="IG"/>
    <property type="match status" value="1"/>
</dbReference>
<evidence type="ECO:0000313" key="4">
    <source>
        <dbReference type="Proteomes" id="UP001279410"/>
    </source>
</evidence>
<evidence type="ECO:0000313" key="3">
    <source>
        <dbReference type="EMBL" id="GLD57011.1"/>
    </source>
</evidence>
<dbReference type="Proteomes" id="UP001279410">
    <property type="component" value="Unassembled WGS sequence"/>
</dbReference>
<dbReference type="InterPro" id="IPR013106">
    <property type="entry name" value="Ig_V-set"/>
</dbReference>
<feature type="non-terminal residue" evidence="3">
    <location>
        <position position="215"/>
    </location>
</feature>
<reference evidence="3" key="1">
    <citation type="submission" date="2022-08" db="EMBL/GenBank/DDBJ databases">
        <title>Genome sequencing of akame (Lates japonicus).</title>
        <authorList>
            <person name="Hashiguchi Y."/>
            <person name="Takahashi H."/>
        </authorList>
    </citation>
    <scope>NUCLEOTIDE SEQUENCE</scope>
    <source>
        <strain evidence="3">Kochi</strain>
    </source>
</reference>